<dbReference type="InterPro" id="IPR000073">
    <property type="entry name" value="AB_hydrolase_1"/>
</dbReference>
<dbReference type="RefSeq" id="WP_378249806.1">
    <property type="nucleotide sequence ID" value="NZ_JBHSKF010000013.1"/>
</dbReference>
<keyword evidence="2" id="KW-0378">Hydrolase</keyword>
<accession>A0ABW0EU53</accession>
<dbReference type="EMBL" id="JBHSKF010000013">
    <property type="protein sequence ID" value="MFC5289938.1"/>
    <property type="molecule type" value="Genomic_DNA"/>
</dbReference>
<dbReference type="Gene3D" id="3.40.50.1820">
    <property type="entry name" value="alpha/beta hydrolase"/>
    <property type="match status" value="1"/>
</dbReference>
<dbReference type="GO" id="GO:0016787">
    <property type="term" value="F:hydrolase activity"/>
    <property type="evidence" value="ECO:0007669"/>
    <property type="project" value="UniProtKB-KW"/>
</dbReference>
<proteinExistence type="predicted"/>
<dbReference type="InterPro" id="IPR050471">
    <property type="entry name" value="AB_hydrolase"/>
</dbReference>
<evidence type="ECO:0000259" key="1">
    <source>
        <dbReference type="Pfam" id="PF00561"/>
    </source>
</evidence>
<keyword evidence="3" id="KW-1185">Reference proteome</keyword>
<dbReference type="InterPro" id="IPR029058">
    <property type="entry name" value="AB_hydrolase_fold"/>
</dbReference>
<protein>
    <submittedName>
        <fullName evidence="2">Alpha/beta fold hydrolase</fullName>
    </submittedName>
</protein>
<name>A0ABW0EU53_9PSEU</name>
<dbReference type="Pfam" id="PF00561">
    <property type="entry name" value="Abhydrolase_1"/>
    <property type="match status" value="1"/>
</dbReference>
<evidence type="ECO:0000313" key="2">
    <source>
        <dbReference type="EMBL" id="MFC5289938.1"/>
    </source>
</evidence>
<gene>
    <name evidence="2" type="ORF">ACFPM7_23020</name>
</gene>
<comment type="caution">
    <text evidence="2">The sequence shown here is derived from an EMBL/GenBank/DDBJ whole genome shotgun (WGS) entry which is preliminary data.</text>
</comment>
<dbReference type="SUPFAM" id="SSF53474">
    <property type="entry name" value="alpha/beta-Hydrolases"/>
    <property type="match status" value="1"/>
</dbReference>
<dbReference type="Proteomes" id="UP001596157">
    <property type="component" value="Unassembled WGS sequence"/>
</dbReference>
<sequence>MPHVDDDAAASAVGLRVIAPERPGFGLSDPFPGHTVAGWADDAEQLLDHLGVPGVAVVGGSGGGPFAVAVAALLPHRVSALALVASGVPGPALNADELARIERGRLTARGEQVAALVREDPEAFRAATGITPNPWWTAMLVEAFRQGPNGYVEDHLLNATDWSPLLSRVAAPVRAWHGADDDNIRVESVRWMLDRLPGAELTEIEGAGHDIGDHWPQVLRWLRDNAPSSP</sequence>
<dbReference type="PRINTS" id="PR00111">
    <property type="entry name" value="ABHYDROLASE"/>
</dbReference>
<evidence type="ECO:0000313" key="3">
    <source>
        <dbReference type="Proteomes" id="UP001596157"/>
    </source>
</evidence>
<feature type="domain" description="AB hydrolase-1" evidence="1">
    <location>
        <begin position="7"/>
        <end position="210"/>
    </location>
</feature>
<organism evidence="2 3">
    <name type="scientific">Actinokineospora guangxiensis</name>
    <dbReference type="NCBI Taxonomy" id="1490288"/>
    <lineage>
        <taxon>Bacteria</taxon>
        <taxon>Bacillati</taxon>
        <taxon>Actinomycetota</taxon>
        <taxon>Actinomycetes</taxon>
        <taxon>Pseudonocardiales</taxon>
        <taxon>Pseudonocardiaceae</taxon>
        <taxon>Actinokineospora</taxon>
    </lineage>
</organism>
<dbReference type="PANTHER" id="PTHR43433">
    <property type="entry name" value="HYDROLASE, ALPHA/BETA FOLD FAMILY PROTEIN"/>
    <property type="match status" value="1"/>
</dbReference>
<reference evidence="3" key="1">
    <citation type="journal article" date="2019" name="Int. J. Syst. Evol. Microbiol.">
        <title>The Global Catalogue of Microorganisms (GCM) 10K type strain sequencing project: providing services to taxonomists for standard genome sequencing and annotation.</title>
        <authorList>
            <consortium name="The Broad Institute Genomics Platform"/>
            <consortium name="The Broad Institute Genome Sequencing Center for Infectious Disease"/>
            <person name="Wu L."/>
            <person name="Ma J."/>
        </authorList>
    </citation>
    <scope>NUCLEOTIDE SEQUENCE [LARGE SCALE GENOMIC DNA]</scope>
    <source>
        <strain evidence="3">CCUG 59778</strain>
    </source>
</reference>
<dbReference type="PANTHER" id="PTHR43433:SF10">
    <property type="entry name" value="AB HYDROLASE-1 DOMAIN-CONTAINING PROTEIN"/>
    <property type="match status" value="1"/>
</dbReference>